<protein>
    <submittedName>
        <fullName evidence="2">Uncharacterized protein</fullName>
    </submittedName>
</protein>
<proteinExistence type="predicted"/>
<sequence length="128" mass="14538">EQVSEETGCWLYIVAHLPHSRLHFANYTSSCLSNEGPSTLNEIHQLSNKMFASLQCARRVDAAELVASLQNSQSAITILEAERDALLKEQEQKSDESRRLQQENAYKDMLIRQFQEAQARAPQTSETE</sequence>
<evidence type="ECO:0000313" key="3">
    <source>
        <dbReference type="Proteomes" id="UP000799118"/>
    </source>
</evidence>
<organism evidence="2 3">
    <name type="scientific">Gymnopus androsaceus JB14</name>
    <dbReference type="NCBI Taxonomy" id="1447944"/>
    <lineage>
        <taxon>Eukaryota</taxon>
        <taxon>Fungi</taxon>
        <taxon>Dikarya</taxon>
        <taxon>Basidiomycota</taxon>
        <taxon>Agaricomycotina</taxon>
        <taxon>Agaricomycetes</taxon>
        <taxon>Agaricomycetidae</taxon>
        <taxon>Agaricales</taxon>
        <taxon>Marasmiineae</taxon>
        <taxon>Omphalotaceae</taxon>
        <taxon>Gymnopus</taxon>
    </lineage>
</organism>
<reference evidence="2" key="1">
    <citation type="journal article" date="2019" name="Environ. Microbiol.">
        <title>Fungal ecological strategies reflected in gene transcription - a case study of two litter decomposers.</title>
        <authorList>
            <person name="Barbi F."/>
            <person name="Kohler A."/>
            <person name="Barry K."/>
            <person name="Baskaran P."/>
            <person name="Daum C."/>
            <person name="Fauchery L."/>
            <person name="Ihrmark K."/>
            <person name="Kuo A."/>
            <person name="LaButti K."/>
            <person name="Lipzen A."/>
            <person name="Morin E."/>
            <person name="Grigoriev I.V."/>
            <person name="Henrissat B."/>
            <person name="Lindahl B."/>
            <person name="Martin F."/>
        </authorList>
    </citation>
    <scope>NUCLEOTIDE SEQUENCE</scope>
    <source>
        <strain evidence="2">JB14</strain>
    </source>
</reference>
<feature type="coiled-coil region" evidence="1">
    <location>
        <begin position="69"/>
        <end position="103"/>
    </location>
</feature>
<dbReference type="EMBL" id="ML770023">
    <property type="protein sequence ID" value="KAE9385144.1"/>
    <property type="molecule type" value="Genomic_DNA"/>
</dbReference>
<accession>A0A6A4GIM3</accession>
<gene>
    <name evidence="2" type="ORF">BT96DRAFT_841070</name>
</gene>
<dbReference type="Proteomes" id="UP000799118">
    <property type="component" value="Unassembled WGS sequence"/>
</dbReference>
<dbReference type="OrthoDB" id="3060861at2759"/>
<dbReference type="AlphaFoldDB" id="A0A6A4GIM3"/>
<name>A0A6A4GIM3_9AGAR</name>
<evidence type="ECO:0000256" key="1">
    <source>
        <dbReference type="SAM" id="Coils"/>
    </source>
</evidence>
<keyword evidence="3" id="KW-1185">Reference proteome</keyword>
<evidence type="ECO:0000313" key="2">
    <source>
        <dbReference type="EMBL" id="KAE9385144.1"/>
    </source>
</evidence>
<feature type="non-terminal residue" evidence="2">
    <location>
        <position position="1"/>
    </location>
</feature>
<keyword evidence="1" id="KW-0175">Coiled coil</keyword>